<evidence type="ECO:0000313" key="2">
    <source>
        <dbReference type="Proteomes" id="UP000626244"/>
    </source>
</evidence>
<dbReference type="Proteomes" id="UP000626244">
    <property type="component" value="Unassembled WGS sequence"/>
</dbReference>
<gene>
    <name evidence="1" type="ORF">GCM10007380_05540</name>
</gene>
<sequence>MESEHPGVEFNILLFTDQSETNSLCKYNYLKIKKMIALNTSTVSKYDYIERTSTEEIS</sequence>
<accession>A0A8J3ACS9</accession>
<evidence type="ECO:0000313" key="1">
    <source>
        <dbReference type="EMBL" id="GGI10982.1"/>
    </source>
</evidence>
<proteinExistence type="predicted"/>
<organism evidence="1 2">
    <name type="scientific">Gottfriedia solisilvae</name>
    <dbReference type="NCBI Taxonomy" id="1516104"/>
    <lineage>
        <taxon>Bacteria</taxon>
        <taxon>Bacillati</taxon>
        <taxon>Bacillota</taxon>
        <taxon>Bacilli</taxon>
        <taxon>Bacillales</taxon>
        <taxon>Bacillaceae</taxon>
        <taxon>Gottfriedia</taxon>
    </lineage>
</organism>
<protein>
    <submittedName>
        <fullName evidence="1">Uncharacterized protein</fullName>
    </submittedName>
</protein>
<comment type="caution">
    <text evidence="1">The sequence shown here is derived from an EMBL/GenBank/DDBJ whole genome shotgun (WGS) entry which is preliminary data.</text>
</comment>
<reference evidence="2" key="1">
    <citation type="journal article" date="2019" name="Int. J. Syst. Evol. Microbiol.">
        <title>The Global Catalogue of Microorganisms (GCM) 10K type strain sequencing project: providing services to taxonomists for standard genome sequencing and annotation.</title>
        <authorList>
            <consortium name="The Broad Institute Genomics Platform"/>
            <consortium name="The Broad Institute Genome Sequencing Center for Infectious Disease"/>
            <person name="Wu L."/>
            <person name="Ma J."/>
        </authorList>
    </citation>
    <scope>NUCLEOTIDE SEQUENCE [LARGE SCALE GENOMIC DNA]</scope>
    <source>
        <strain evidence="2">CGMCC 1.14993</strain>
    </source>
</reference>
<dbReference type="EMBL" id="BMHB01000001">
    <property type="protein sequence ID" value="GGI10982.1"/>
    <property type="molecule type" value="Genomic_DNA"/>
</dbReference>
<keyword evidence="2" id="KW-1185">Reference proteome</keyword>
<name>A0A8J3ACS9_9BACI</name>
<dbReference type="AlphaFoldDB" id="A0A8J3ACS9"/>